<dbReference type="GO" id="GO:0051231">
    <property type="term" value="P:spindle elongation"/>
    <property type="evidence" value="ECO:0007669"/>
    <property type="project" value="TreeGrafter"/>
</dbReference>
<dbReference type="GO" id="GO:0007018">
    <property type="term" value="P:microtubule-based movement"/>
    <property type="evidence" value="ECO:0007669"/>
    <property type="project" value="InterPro"/>
</dbReference>
<feature type="region of interest" description="Disordered" evidence="1">
    <location>
        <begin position="48"/>
        <end position="70"/>
    </location>
</feature>
<dbReference type="Proteomes" id="UP000654075">
    <property type="component" value="Unassembled WGS sequence"/>
</dbReference>
<dbReference type="OrthoDB" id="10678259at2759"/>
<evidence type="ECO:0000313" key="3">
    <source>
        <dbReference type="EMBL" id="CAE8642819.1"/>
    </source>
</evidence>
<dbReference type="GO" id="GO:0005875">
    <property type="term" value="C:microtubule associated complex"/>
    <property type="evidence" value="ECO:0007669"/>
    <property type="project" value="TreeGrafter"/>
</dbReference>
<dbReference type="AlphaFoldDB" id="A0A813HZB3"/>
<evidence type="ECO:0000256" key="1">
    <source>
        <dbReference type="SAM" id="MobiDB-lite"/>
    </source>
</evidence>
<dbReference type="GO" id="GO:0003777">
    <property type="term" value="F:microtubule motor activity"/>
    <property type="evidence" value="ECO:0007669"/>
    <property type="project" value="InterPro"/>
</dbReference>
<proteinExistence type="predicted"/>
<dbReference type="GO" id="GO:0008017">
    <property type="term" value="F:microtubule binding"/>
    <property type="evidence" value="ECO:0007669"/>
    <property type="project" value="InterPro"/>
</dbReference>
<evidence type="ECO:0000313" key="4">
    <source>
        <dbReference type="Proteomes" id="UP000654075"/>
    </source>
</evidence>
<sequence>MVCVRLASTIVMWDQYDRRVGSLDGIIFKIIMCGIILWDHESKMEDKSQSQNLGAKSRSQVREPNLGPESEDKLKINWWPNLALENQVFPRADQMTYPFCMHTARSLKADVVSGTDGRVTCGSYDEPQPAWVEKAQRLATMLDHRMMSFDCFDRVLECRRPDEQEELFNVIRPAVAACLGGHSCSIVAHGGPQSGKSYLLSGFFTKTELHGLAPRAIRCITEELEMATGAVPIVEASFFELLQDAVCDLLQSGCPRVGMRETTQPPYTVLDQSLTAMRCEGASGFNRLLDSYFTEVAAIRAQLAGLGLDLSALEEDAKEPQERIAHGELPKEVAEQARLLCSDHNLDFDVEVELQQCANLAALLESLSRATSSEARFCGSARPALRELPSLLEQYRLQISDPGWPAERPSQLERASEALQELLAADDARDLCGSEGDEAPELCGAAEALRAVLAVPHEVS</sequence>
<comment type="caution">
    <text evidence="3">The sequence shown here is derived from an EMBL/GenBank/DDBJ whole genome shotgun (WGS) entry which is preliminary data.</text>
</comment>
<dbReference type="Pfam" id="PF00225">
    <property type="entry name" value="Kinesin"/>
    <property type="match status" value="1"/>
</dbReference>
<reference evidence="3" key="1">
    <citation type="submission" date="2021-02" db="EMBL/GenBank/DDBJ databases">
        <authorList>
            <person name="Dougan E. K."/>
            <person name="Rhodes N."/>
            <person name="Thang M."/>
            <person name="Chan C."/>
        </authorList>
    </citation>
    <scope>NUCLEOTIDE SEQUENCE</scope>
</reference>
<feature type="compositionally biased region" description="Polar residues" evidence="1">
    <location>
        <begin position="49"/>
        <end position="58"/>
    </location>
</feature>
<dbReference type="InterPro" id="IPR001752">
    <property type="entry name" value="Kinesin_motor_dom"/>
</dbReference>
<protein>
    <recommendedName>
        <fullName evidence="2">Kinesin motor domain-containing protein</fullName>
    </recommendedName>
</protein>
<dbReference type="SUPFAM" id="SSF52540">
    <property type="entry name" value="P-loop containing nucleoside triphosphate hydrolases"/>
    <property type="match status" value="1"/>
</dbReference>
<dbReference type="GO" id="GO:0007052">
    <property type="term" value="P:mitotic spindle organization"/>
    <property type="evidence" value="ECO:0007669"/>
    <property type="project" value="TreeGrafter"/>
</dbReference>
<dbReference type="PANTHER" id="PTHR47969:SF29">
    <property type="entry name" value="KINESIN-LIKE PROTEIN"/>
    <property type="match status" value="1"/>
</dbReference>
<dbReference type="EMBL" id="CAJNNV010033214">
    <property type="protein sequence ID" value="CAE8642819.1"/>
    <property type="molecule type" value="Genomic_DNA"/>
</dbReference>
<feature type="domain" description="Kinesin motor" evidence="2">
    <location>
        <begin position="151"/>
        <end position="283"/>
    </location>
</feature>
<gene>
    <name evidence="3" type="ORF">PGLA1383_LOCUS57222</name>
</gene>
<dbReference type="GO" id="GO:0005524">
    <property type="term" value="F:ATP binding"/>
    <property type="evidence" value="ECO:0007669"/>
    <property type="project" value="InterPro"/>
</dbReference>
<evidence type="ECO:0000259" key="2">
    <source>
        <dbReference type="Pfam" id="PF00225"/>
    </source>
</evidence>
<organism evidence="3 4">
    <name type="scientific">Polarella glacialis</name>
    <name type="common">Dinoflagellate</name>
    <dbReference type="NCBI Taxonomy" id="89957"/>
    <lineage>
        <taxon>Eukaryota</taxon>
        <taxon>Sar</taxon>
        <taxon>Alveolata</taxon>
        <taxon>Dinophyceae</taxon>
        <taxon>Suessiales</taxon>
        <taxon>Suessiaceae</taxon>
        <taxon>Polarella</taxon>
    </lineage>
</organism>
<dbReference type="InterPro" id="IPR027640">
    <property type="entry name" value="Kinesin-like_fam"/>
</dbReference>
<dbReference type="PANTHER" id="PTHR47969">
    <property type="entry name" value="CHROMOSOME-ASSOCIATED KINESIN KIF4A-RELATED"/>
    <property type="match status" value="1"/>
</dbReference>
<name>A0A813HZB3_POLGL</name>
<dbReference type="InterPro" id="IPR036961">
    <property type="entry name" value="Kinesin_motor_dom_sf"/>
</dbReference>
<accession>A0A813HZB3</accession>
<dbReference type="InterPro" id="IPR027417">
    <property type="entry name" value="P-loop_NTPase"/>
</dbReference>
<dbReference type="Gene3D" id="3.40.850.10">
    <property type="entry name" value="Kinesin motor domain"/>
    <property type="match status" value="1"/>
</dbReference>
<keyword evidence="4" id="KW-1185">Reference proteome</keyword>